<feature type="region of interest" description="Disordered" evidence="2">
    <location>
        <begin position="1924"/>
        <end position="2000"/>
    </location>
</feature>
<feature type="compositionally biased region" description="Basic and acidic residues" evidence="2">
    <location>
        <begin position="2322"/>
        <end position="2331"/>
    </location>
</feature>
<dbReference type="Proteomes" id="UP000018538">
    <property type="component" value="Unassembled WGS sequence"/>
</dbReference>
<gene>
    <name evidence="3" type="ORF">YYC_04332</name>
</gene>
<feature type="compositionally biased region" description="Low complexity" evidence="2">
    <location>
        <begin position="1363"/>
        <end position="1391"/>
    </location>
</feature>
<organism evidence="3 4">
    <name type="scientific">Plasmodium yoelii 17X</name>
    <dbReference type="NCBI Taxonomy" id="1323249"/>
    <lineage>
        <taxon>Eukaryota</taxon>
        <taxon>Sar</taxon>
        <taxon>Alveolata</taxon>
        <taxon>Apicomplexa</taxon>
        <taxon>Aconoidasida</taxon>
        <taxon>Haemosporida</taxon>
        <taxon>Plasmodiidae</taxon>
        <taxon>Plasmodium</taxon>
        <taxon>Plasmodium (Vinckeia)</taxon>
    </lineage>
</organism>
<feature type="region of interest" description="Disordered" evidence="2">
    <location>
        <begin position="1348"/>
        <end position="1426"/>
    </location>
</feature>
<feature type="compositionally biased region" description="Basic and acidic residues" evidence="2">
    <location>
        <begin position="2362"/>
        <end position="2372"/>
    </location>
</feature>
<evidence type="ECO:0000256" key="2">
    <source>
        <dbReference type="SAM" id="MobiDB-lite"/>
    </source>
</evidence>
<feature type="coiled-coil region" evidence="1">
    <location>
        <begin position="1552"/>
        <end position="1600"/>
    </location>
</feature>
<feature type="region of interest" description="Disordered" evidence="2">
    <location>
        <begin position="773"/>
        <end position="797"/>
    </location>
</feature>
<proteinExistence type="predicted"/>
<protein>
    <submittedName>
        <fullName evidence="3">Uncharacterized protein</fullName>
    </submittedName>
</protein>
<feature type="compositionally biased region" description="Low complexity" evidence="2">
    <location>
        <begin position="2552"/>
        <end position="2566"/>
    </location>
</feature>
<name>V7PDD3_PLAYE</name>
<keyword evidence="1" id="KW-0175">Coiled coil</keyword>
<accession>V7PDD3</accession>
<evidence type="ECO:0000256" key="1">
    <source>
        <dbReference type="SAM" id="Coils"/>
    </source>
</evidence>
<feature type="compositionally biased region" description="Low complexity" evidence="2">
    <location>
        <begin position="298"/>
        <end position="307"/>
    </location>
</feature>
<feature type="compositionally biased region" description="Basic and acidic residues" evidence="2">
    <location>
        <begin position="1397"/>
        <end position="1420"/>
    </location>
</feature>
<feature type="compositionally biased region" description="Polar residues" evidence="2">
    <location>
        <begin position="1950"/>
        <end position="1963"/>
    </location>
</feature>
<sequence>MDVVKDEYNTQNSMPMCKKEKSKKIKTKQFFSGFDDFKINYTFSTKNICSDKKNKGPLYSDTKNSITDDCDMIKLIKIINTNYIDKKFYFKKLSRNDLYKIFVYSNLLTRSLILYPSLIHHFENIIENFKKIKTEQNIQQLDEHIMISYTSTTGKEYNQFNKYSNNQNNNILNLVKNENSQNDLNNIPHISDFQKMTSLYIHEKTTNHISKEKIKLEEQITNTIHNNYEQVINTRIMNRESEQIINPISMNQFSNSNNYYANCIGNNTNVMDEGKEASALKSDQFCNHEYSNSTVKHNNNTNGNNENADNKQQTLQTSNININHQYPTNNICTKNINNEYKCNTINLLNPNIPNAINFSLNKNVRVYKNINEYDIIELKISTSFNNKNICRYIGIHSGMTLYNIHRCICICLGIKKEDTDNYLHVFVLNNGNIYGSGKKCSVSIIRKIQINTDRHITFKHIVKTPLYLYKSKDENQTNQNYEYPTNNINLFDENVFPNNEYNYNNLNNFNDINRTPRYNINMASPILNNLNYADIKKNNIDDEMFKTPRINSINFSNDSNLNHFEYFKHKNDFQSFKEDNIKSEIQIPTNKNNTQDIRNMTDINNTDNNNFNANIATNLSHNPIENIKPMQNTQNKYPTNCSDTITNIKFNENNIMNNTNFFRQININDLYSDQIYKNKNNNINGDIIDGDSFTPCNTNCNKYYNLRSNNTNNNSQNNDKTIQNFNQYESDLNFTQQNNNKIYRDNNSINNYENENNNFSHLETKQIENTNTLNTFHNNTPRKNIDNNEEDKTENNHINSEENTENISITLNDSLTSSNNNSIYERTISNTPEVSEYFSSNNKNGTSHKKNDILNNCEHGDNTGAISNNSYTINGISNSINNYKNIYPYTCPIKNNNIHDTENNNINNYILDNIDENHLKKENNQKNLNDIKINNKNNFINRNINSDHLYSVNPSNSFTNNMNYNIYNIDSKIENFNSDQIHKHCPDRNNNSEIYNNCINKKNSNNFINKNTSISNYTHNIELDINNINMNNFSPYKKDNQIIQLNNYSKYEYNNFINNIKNNNIPYENTINNNFNDSPIDIINNNHLYNISINSNQNVNSSILTDGHINNYLINDSIINQNNKCIQQISNNPTIIDIHSFDTQHITHYPHLQYRNYNTNNNFISEKNISNIPQNKNNQFYDSSTSQYNEQNPDPSSCLSQYYQNCTPPSNSTFSHPSNNFYDVTQSTIEHVETVEKDQNESFRNETNDNKNQTIEVNRRIHTDSQNKDNLIINVDKINNTTKNYFSELENINANQNMKLINNDDTIKDPELIQENDSKLNITFMEPTNVKKNKDDLSGAISQCVQEDEMPNLNNQIKDDVNNDNTIDNNNNSDNNNNIDNNNNSDNNNDNASISPKCKENHVSNKRPDEQNCQDDEKKSQKNIPSITQSNEIIKINNNNKYSFHIDNKIDGINNTIETNKHKISNIIDNFSQTHQISNHINTHLNREQIKVDENKTEEINDINENIIYKFNQIEKTQTCDNSTQILKEKKNINTLNLVQEKTNNQNFCSSVDDIKLEKDEKINLVNKQNEEENESNIIYENEQCNAKIKNKDNNKIENKPDEKYIQYVLNNNHSINSPNFNNSNSSYHKFNLSNNIHLLQNQDTKELEFDNQNECEKKVYINEEKLISSQNDDNNNNDPSHFKFLNFYDNCNNKNKLIDTTNMNGTNYYIHENKINKENKQNEYVQIYNNENFYSYNKLNNDDKKITQPSMIQFDEKINNQNLYQNYCKFNQLPGILQNDNNQVSFDLKSRYNLNNIIINNRNDFTSNIDNGNLPQTVSHNNQIHMQYEKETNNTNNNSHSHINTYRINYESPLKYLNVDGQNDPNNLYTTNHVMAMNTTIDSCEYPLNRIYNNNIDTQKKTYYSPNINFIEHNKENYQLRYNTNNPDRIENHPNTTEHNICDNEKNTDNFSPYNNNNQTDQIDPDIINPENPVSTSNNPSINNTYYNDATSPTPYPNQSPSISFNEKELSNTPTQDLINQRNCQYNQFNDIYNIGQKDIYLSSIKGDPNINNYHRDNTYIYNNSLYPINNNDKYYLGNCTDKNNKTNDSLSDNYFYNSNMGIYLNTNNKDITKSETIDKNNFIKIRPEKYDGYENGYIKNFTKDTKVDELDIKDMNDDDNITISECINSENEINSNINQFEENKSSFSMLYLFGKVKFYISIIDIIHNKTNSHDLLWVPRCCNGSYGSFLKNNYLNTNEINKYVPEDTIDIDCINLKLMETRFSKNVASSRTTKRKRMIDIDKTVLHFYKEHISEFFNNKSKIIKLTKKLCKYKKKRKYNTRENNEHTEYQPTHYSKKKNTNIQVQKTNYKRKKITSQQTEKKKNDKIGEENTDNSTEIPQDTINSIDHNASNEFDNINVGLEQNNNNYYTNYYCNYYNNERVNNNLIENMSKHVQGNDILNINLTNYNDLTNKNTTSKRTNDNIINKDIPQGNLFDPQHIKNSIYIDHTNKNDILDNFCSEQINKNYNDSDCGQFLMNPKINTQDKLPTNYLTPTEVHENYYNSPTDINNHSNYSNNNNSPNFKNKKKKKKNDVKPQINYFNENNTNPSLNISKLLEANNNFINISNIL</sequence>
<evidence type="ECO:0000313" key="4">
    <source>
        <dbReference type="Proteomes" id="UP000018538"/>
    </source>
</evidence>
<feature type="compositionally biased region" description="Polar residues" evidence="2">
    <location>
        <begin position="1973"/>
        <end position="2000"/>
    </location>
</feature>
<feature type="region of interest" description="Disordered" evidence="2">
    <location>
        <begin position="2546"/>
        <end position="2576"/>
    </location>
</feature>
<evidence type="ECO:0000313" key="3">
    <source>
        <dbReference type="EMBL" id="ETB57439.1"/>
    </source>
</evidence>
<feature type="region of interest" description="Disordered" evidence="2">
    <location>
        <begin position="1168"/>
        <end position="1196"/>
    </location>
</feature>
<reference evidence="3 4" key="1">
    <citation type="submission" date="2013-11" db="EMBL/GenBank/DDBJ databases">
        <title>The Genome Sequence of Plasmodium yoelii 17X.</title>
        <authorList>
            <consortium name="The Broad Institute Genomics Platform"/>
            <consortium name="The Broad Institute Genome Sequencing Center for Infectious Disease"/>
            <person name="Neafsey D."/>
            <person name="Adams J."/>
            <person name="Walker B."/>
            <person name="Young S.K."/>
            <person name="Zeng Q."/>
            <person name="Gargeya S."/>
            <person name="Fitzgerald M."/>
            <person name="Haas B."/>
            <person name="Abouelleil A."/>
            <person name="Alvarado L."/>
            <person name="Chapman S.B."/>
            <person name="Gainer-Dewar J."/>
            <person name="Goldberg J."/>
            <person name="Griggs A."/>
            <person name="Gujja S."/>
            <person name="Hansen M."/>
            <person name="Howarth C."/>
            <person name="Imamovic A."/>
            <person name="Ireland A."/>
            <person name="Larimer J."/>
            <person name="McCowan C."/>
            <person name="Murphy C."/>
            <person name="Pearson M."/>
            <person name="Poon T.W."/>
            <person name="Priest M."/>
            <person name="Roberts A."/>
            <person name="Saif S."/>
            <person name="Shea T."/>
            <person name="Sykes S."/>
            <person name="Wortman J."/>
            <person name="Nusbaum C."/>
            <person name="Birren B."/>
        </authorList>
    </citation>
    <scope>NUCLEOTIDE SEQUENCE [LARGE SCALE GENOMIC DNA]</scope>
    <source>
        <strain evidence="3 4">17X</strain>
    </source>
</reference>
<dbReference type="OrthoDB" id="372452at2759"/>
<feature type="region of interest" description="Disordered" evidence="2">
    <location>
        <begin position="291"/>
        <end position="310"/>
    </location>
</feature>
<feature type="compositionally biased region" description="Polar residues" evidence="2">
    <location>
        <begin position="1924"/>
        <end position="1940"/>
    </location>
</feature>
<keyword evidence="4" id="KW-1185">Reference proteome</keyword>
<dbReference type="EMBL" id="KI635795">
    <property type="protein sequence ID" value="ETB57439.1"/>
    <property type="molecule type" value="Genomic_DNA"/>
</dbReference>
<feature type="region of interest" description="Disordered" evidence="2">
    <location>
        <begin position="2320"/>
        <end position="2383"/>
    </location>
</feature>